<evidence type="ECO:0000256" key="1">
    <source>
        <dbReference type="ARBA" id="ARBA00023015"/>
    </source>
</evidence>
<accession>A0A0M4FP22</accession>
<evidence type="ECO:0000256" key="3">
    <source>
        <dbReference type="ARBA" id="ARBA00023163"/>
    </source>
</evidence>
<dbReference type="PROSITE" id="PS51005">
    <property type="entry name" value="NAC"/>
    <property type="match status" value="1"/>
</dbReference>
<evidence type="ECO:0000256" key="2">
    <source>
        <dbReference type="ARBA" id="ARBA00023125"/>
    </source>
</evidence>
<dbReference type="InterPro" id="IPR003441">
    <property type="entry name" value="NAC-dom"/>
</dbReference>
<keyword evidence="1" id="KW-0805">Transcription regulation</keyword>
<dbReference type="GO" id="GO:0006355">
    <property type="term" value="P:regulation of DNA-templated transcription"/>
    <property type="evidence" value="ECO:0007669"/>
    <property type="project" value="InterPro"/>
</dbReference>
<reference evidence="6" key="1">
    <citation type="journal article" date="2015" name="PLoS ONE">
        <title>Genome-Wide Identification and Expression Analysis of the NAC Transcription Factor Family in Cassava.</title>
        <authorList>
            <person name="Hu W."/>
            <person name="Wei Y."/>
            <person name="Xia Z."/>
            <person name="Yan Y."/>
            <person name="Hou X."/>
            <person name="Zou M."/>
            <person name="Lu C."/>
            <person name="Wang W."/>
            <person name="Peng M."/>
        </authorList>
    </citation>
    <scope>NUCLEOTIDE SEQUENCE</scope>
    <source>
        <strain evidence="6">MeNAC46</strain>
    </source>
</reference>
<organism evidence="6">
    <name type="scientific">Manihot esculenta</name>
    <name type="common">Cassava</name>
    <name type="synonym">Jatropha manihot</name>
    <dbReference type="NCBI Taxonomy" id="3983"/>
    <lineage>
        <taxon>Eukaryota</taxon>
        <taxon>Viridiplantae</taxon>
        <taxon>Streptophyta</taxon>
        <taxon>Embryophyta</taxon>
        <taxon>Tracheophyta</taxon>
        <taxon>Spermatophyta</taxon>
        <taxon>Magnoliopsida</taxon>
        <taxon>eudicotyledons</taxon>
        <taxon>Gunneridae</taxon>
        <taxon>Pentapetalae</taxon>
        <taxon>rosids</taxon>
        <taxon>fabids</taxon>
        <taxon>Malpighiales</taxon>
        <taxon>Euphorbiaceae</taxon>
        <taxon>Crotonoideae</taxon>
        <taxon>Manihoteae</taxon>
        <taxon>Manihot</taxon>
    </lineage>
</organism>
<keyword evidence="2" id="KW-0238">DNA-binding</keyword>
<feature type="domain" description="NAC" evidence="5">
    <location>
        <begin position="11"/>
        <end position="155"/>
    </location>
</feature>
<dbReference type="EMBL" id="KR605184">
    <property type="protein sequence ID" value="ALC79023.1"/>
    <property type="molecule type" value="mRNA"/>
</dbReference>
<dbReference type="SUPFAM" id="SSF101941">
    <property type="entry name" value="NAC domain"/>
    <property type="match status" value="1"/>
</dbReference>
<dbReference type="PANTHER" id="PTHR31719">
    <property type="entry name" value="NAC TRANSCRIPTION FACTOR 56"/>
    <property type="match status" value="1"/>
</dbReference>
<sequence length="155" mass="17783">MDGQSGILAELPVGYRFLPTDEELVTHYLMNKAFYKPLPAHVGQDINASELYSKPPNTLVTLSCGEREWYFFIYGEEDSVGERKTIRIVGDGIGFWKSSGQEKSICNSDGNVFGLKFQFTYFSGTFPNAKRTHWRMDVYRLPTQYYPAQKVTKKK</sequence>
<dbReference type="AlphaFoldDB" id="A0A0M4FP22"/>
<keyword evidence="4" id="KW-0539">Nucleus</keyword>
<dbReference type="Gene3D" id="2.170.150.80">
    <property type="entry name" value="NAC domain"/>
    <property type="match status" value="1"/>
</dbReference>
<evidence type="ECO:0000259" key="5">
    <source>
        <dbReference type="PROSITE" id="PS51005"/>
    </source>
</evidence>
<dbReference type="InterPro" id="IPR036093">
    <property type="entry name" value="NAC_dom_sf"/>
</dbReference>
<dbReference type="Pfam" id="PF02365">
    <property type="entry name" value="NAM"/>
    <property type="match status" value="1"/>
</dbReference>
<proteinExistence type="evidence at transcript level"/>
<evidence type="ECO:0000313" key="6">
    <source>
        <dbReference type="EMBL" id="ALC79023.1"/>
    </source>
</evidence>
<dbReference type="PANTHER" id="PTHR31719:SF123">
    <property type="entry name" value="NAC DOMAIN-CONTAINING PROTEIN"/>
    <property type="match status" value="1"/>
</dbReference>
<protein>
    <submittedName>
        <fullName evidence="6">NAC transcription factors 46</fullName>
    </submittedName>
</protein>
<dbReference type="GO" id="GO:0003677">
    <property type="term" value="F:DNA binding"/>
    <property type="evidence" value="ECO:0007669"/>
    <property type="project" value="UniProtKB-KW"/>
</dbReference>
<name>A0A0M4FP22_MANES</name>
<dbReference type="OMA" id="CNGEREW"/>
<evidence type="ECO:0000256" key="4">
    <source>
        <dbReference type="ARBA" id="ARBA00023242"/>
    </source>
</evidence>
<keyword evidence="3" id="KW-0804">Transcription</keyword>